<dbReference type="InterPro" id="IPR051883">
    <property type="entry name" value="AQP11/12_channel"/>
</dbReference>
<feature type="transmembrane region" description="Helical" evidence="5">
    <location>
        <begin position="70"/>
        <end position="88"/>
    </location>
</feature>
<keyword evidence="3 5" id="KW-1133">Transmembrane helix</keyword>
<proteinExistence type="inferred from homology"/>
<comment type="subcellular location">
    <subcellularLocation>
        <location evidence="1">Membrane</location>
        <topology evidence="1">Multi-pass membrane protein</topology>
    </subcellularLocation>
</comment>
<feature type="transmembrane region" description="Helical" evidence="5">
    <location>
        <begin position="195"/>
        <end position="219"/>
    </location>
</feature>
<dbReference type="Proteomes" id="UP000198287">
    <property type="component" value="Unassembled WGS sequence"/>
</dbReference>
<evidence type="ECO:0000313" key="7">
    <source>
        <dbReference type="Proteomes" id="UP000198287"/>
    </source>
</evidence>
<dbReference type="AlphaFoldDB" id="A0A226ETT4"/>
<sequence>MILQGLDTPSFSVSVGYIITTAVVMRLARLILLQVVASKYYQIILLEFIATFELLATCFEFGVVIETHGFLAYTGLMLIMFNYWGHAWKSPNFPNQSATVAPHPHILDILQRKPGLKTSLTKLFAQLTAASLVYTVYVKPIWSLGYRITHLKRIQQAHCFTHLQVSVTLGLVVEALATFAFSFAIQAFGQRKHNFLSLPLTLVSIVYAGITYTGCYFNPILASTIQFGCGGITWRDHLVVYWGGPLLGSIIFEMFSKFMTNNSLLRNGNAKKFK</sequence>
<evidence type="ECO:0000313" key="6">
    <source>
        <dbReference type="EMBL" id="OXA60231.1"/>
    </source>
</evidence>
<dbReference type="GO" id="GO:0015267">
    <property type="term" value="F:channel activity"/>
    <property type="evidence" value="ECO:0007669"/>
    <property type="project" value="TreeGrafter"/>
</dbReference>
<evidence type="ECO:0000256" key="4">
    <source>
        <dbReference type="ARBA" id="ARBA00023136"/>
    </source>
</evidence>
<evidence type="ECO:0000256" key="5">
    <source>
        <dbReference type="PIRNR" id="PIRNR017529"/>
    </source>
</evidence>
<dbReference type="OrthoDB" id="1580043at2759"/>
<dbReference type="GO" id="GO:0016020">
    <property type="term" value="C:membrane"/>
    <property type="evidence" value="ECO:0007669"/>
    <property type="project" value="UniProtKB-SubCell"/>
</dbReference>
<dbReference type="PANTHER" id="PTHR21191">
    <property type="entry name" value="AQUAPORIN"/>
    <property type="match status" value="1"/>
</dbReference>
<dbReference type="PIRSF" id="PIRSF017529">
    <property type="entry name" value="Aquaporin_11/12"/>
    <property type="match status" value="1"/>
</dbReference>
<accession>A0A226ETT4</accession>
<dbReference type="STRING" id="158441.A0A226ETT4"/>
<keyword evidence="7" id="KW-1185">Reference proteome</keyword>
<evidence type="ECO:0000256" key="3">
    <source>
        <dbReference type="ARBA" id="ARBA00022989"/>
    </source>
</evidence>
<comment type="caution">
    <text evidence="6">The sequence shown here is derived from an EMBL/GenBank/DDBJ whole genome shotgun (WGS) entry which is preliminary data.</text>
</comment>
<dbReference type="GO" id="GO:0005737">
    <property type="term" value="C:cytoplasm"/>
    <property type="evidence" value="ECO:0007669"/>
    <property type="project" value="TreeGrafter"/>
</dbReference>
<dbReference type="SUPFAM" id="SSF81338">
    <property type="entry name" value="Aquaporin-like"/>
    <property type="match status" value="1"/>
</dbReference>
<feature type="transmembrane region" description="Helical" evidence="5">
    <location>
        <begin position="44"/>
        <end position="64"/>
    </location>
</feature>
<dbReference type="EMBL" id="LNIX01000002">
    <property type="protein sequence ID" value="OXA60231.1"/>
    <property type="molecule type" value="Genomic_DNA"/>
</dbReference>
<dbReference type="Gene3D" id="1.20.1080.10">
    <property type="entry name" value="Glycerol uptake facilitator protein"/>
    <property type="match status" value="1"/>
</dbReference>
<dbReference type="InterPro" id="IPR016697">
    <property type="entry name" value="Aquaporin_11/12"/>
</dbReference>
<keyword evidence="4 5" id="KW-0472">Membrane</keyword>
<protein>
    <recommendedName>
        <fullName evidence="5">Aquaporin</fullName>
    </recommendedName>
</protein>
<feature type="transmembrane region" description="Helical" evidence="5">
    <location>
        <begin position="239"/>
        <end position="256"/>
    </location>
</feature>
<dbReference type="PANTHER" id="PTHR21191:SF16">
    <property type="entry name" value="AQUAPORIN"/>
    <property type="match status" value="1"/>
</dbReference>
<evidence type="ECO:0000256" key="1">
    <source>
        <dbReference type="ARBA" id="ARBA00004141"/>
    </source>
</evidence>
<feature type="transmembrane region" description="Helical" evidence="5">
    <location>
        <begin position="162"/>
        <end position="183"/>
    </location>
</feature>
<keyword evidence="2 5" id="KW-0812">Transmembrane</keyword>
<comment type="similarity">
    <text evidence="5">Belongs to the MIP/aquaporin (TC 1.A.8) family.</text>
</comment>
<feature type="transmembrane region" description="Helical" evidence="5">
    <location>
        <begin position="123"/>
        <end position="142"/>
    </location>
</feature>
<name>A0A226ETT4_FOLCA</name>
<reference evidence="6 7" key="1">
    <citation type="submission" date="2015-12" db="EMBL/GenBank/DDBJ databases">
        <title>The genome of Folsomia candida.</title>
        <authorList>
            <person name="Faddeeva A."/>
            <person name="Derks M.F."/>
            <person name="Anvar Y."/>
            <person name="Smit S."/>
            <person name="Van Straalen N."/>
            <person name="Roelofs D."/>
        </authorList>
    </citation>
    <scope>NUCLEOTIDE SEQUENCE [LARGE SCALE GENOMIC DNA]</scope>
    <source>
        <strain evidence="6 7">VU population</strain>
        <tissue evidence="6">Whole body</tissue>
    </source>
</reference>
<gene>
    <name evidence="6" type="ORF">Fcan01_05760</name>
</gene>
<dbReference type="OMA" id="HLLVYWV"/>
<organism evidence="6 7">
    <name type="scientific">Folsomia candida</name>
    <name type="common">Springtail</name>
    <dbReference type="NCBI Taxonomy" id="158441"/>
    <lineage>
        <taxon>Eukaryota</taxon>
        <taxon>Metazoa</taxon>
        <taxon>Ecdysozoa</taxon>
        <taxon>Arthropoda</taxon>
        <taxon>Hexapoda</taxon>
        <taxon>Collembola</taxon>
        <taxon>Entomobryomorpha</taxon>
        <taxon>Isotomoidea</taxon>
        <taxon>Isotomidae</taxon>
        <taxon>Proisotominae</taxon>
        <taxon>Folsomia</taxon>
    </lineage>
</organism>
<feature type="transmembrane region" description="Helical" evidence="5">
    <location>
        <begin position="12"/>
        <end position="32"/>
    </location>
</feature>
<dbReference type="InterPro" id="IPR023271">
    <property type="entry name" value="Aquaporin-like"/>
</dbReference>
<evidence type="ECO:0000256" key="2">
    <source>
        <dbReference type="ARBA" id="ARBA00022692"/>
    </source>
</evidence>